<dbReference type="PANTHER" id="PTHR33563:SF1">
    <property type="entry name" value="3-DEHYDROQUINATE SYNTHASE"/>
    <property type="match status" value="1"/>
</dbReference>
<dbReference type="Proteomes" id="UP000430670">
    <property type="component" value="Unassembled WGS sequence"/>
</dbReference>
<evidence type="ECO:0000256" key="1">
    <source>
        <dbReference type="ARBA" id="ARBA00022605"/>
    </source>
</evidence>
<dbReference type="Pfam" id="PF01959">
    <property type="entry name" value="DHQS"/>
    <property type="match status" value="1"/>
</dbReference>
<dbReference type="GO" id="GO:0016491">
    <property type="term" value="F:oxidoreductase activity"/>
    <property type="evidence" value="ECO:0007669"/>
    <property type="project" value="InterPro"/>
</dbReference>
<sequence length="375" mass="41680">MSEQTRVGLSTRQVWFDGRPVPLEQHDLWSLIHNSNITKVVVNPAQRHNGNFPLKTELITEIMETSDLDGIPTGEIVLSENGPLLEAAKEKGYRTCISFFIKGTQDDLEKASLEAMKHDFAIVDFDLPTNIPLELIIARLQDSKTVLLKRESTYADMEVAFGVLEKGSDGVLLATTDFHEIIKASDYVSLQDKTTLDLCPLLVKEVRHIGMGLRACIDTTGIMKTDEGMIVGSTSNGGIFVCSETHFLPYMNLRPFRVNAGAVHSYVWAPNNATEYLTDLRAGSQVLCVNTKGETRKLIVGRIKTEVRPLLLIRGIAAETPINVIVQDDWHIRVMDVNGQPRNATTVQPGDQLLAYVCEPGRHVGIKVNEQILEY</sequence>
<dbReference type="Pfam" id="PF26558">
    <property type="entry name" value="DHQS_2nd"/>
    <property type="match status" value="1"/>
</dbReference>
<dbReference type="PANTHER" id="PTHR33563">
    <property type="match status" value="1"/>
</dbReference>
<evidence type="ECO:0000259" key="4">
    <source>
        <dbReference type="Pfam" id="PF26558"/>
    </source>
</evidence>
<keyword evidence="2" id="KW-0057">Aromatic amino acid biosynthesis</keyword>
<protein>
    <submittedName>
        <fullName evidence="5">3-dehydroquinate synthase</fullName>
    </submittedName>
</protein>
<dbReference type="InterPro" id="IPR002812">
    <property type="entry name" value="DHQS"/>
</dbReference>
<dbReference type="GO" id="GO:0008652">
    <property type="term" value="P:amino acid biosynthetic process"/>
    <property type="evidence" value="ECO:0007669"/>
    <property type="project" value="UniProtKB-KW"/>
</dbReference>
<gene>
    <name evidence="5" type="ORF">GJ688_15655</name>
</gene>
<name>A0A6I3SN22_HELMO</name>
<proteinExistence type="predicted"/>
<comment type="caution">
    <text evidence="5">The sequence shown here is derived from an EMBL/GenBank/DDBJ whole genome shotgun (WGS) entry which is preliminary data.</text>
</comment>
<dbReference type="EMBL" id="WNKU01000024">
    <property type="protein sequence ID" value="MTV50400.1"/>
    <property type="molecule type" value="Genomic_DNA"/>
</dbReference>
<feature type="domain" description="3-dehydroquinate synthase C-terminal" evidence="4">
    <location>
        <begin position="202"/>
        <end position="374"/>
    </location>
</feature>
<accession>A0A6I3SN22</accession>
<evidence type="ECO:0000256" key="2">
    <source>
        <dbReference type="ARBA" id="ARBA00023141"/>
    </source>
</evidence>
<dbReference type="AlphaFoldDB" id="A0A6I3SN22"/>
<dbReference type="GO" id="GO:0009073">
    <property type="term" value="P:aromatic amino acid family biosynthetic process"/>
    <property type="evidence" value="ECO:0007669"/>
    <property type="project" value="UniProtKB-KW"/>
</dbReference>
<reference evidence="5 6" key="1">
    <citation type="submission" date="2019-11" db="EMBL/GenBank/DDBJ databases">
        <title>Whole-genome sequence of a the green, strictly anaerobic photosynthetic bacterium Heliobacillus mobilis DSM 6151.</title>
        <authorList>
            <person name="Kyndt J.A."/>
            <person name="Meyer T.E."/>
        </authorList>
    </citation>
    <scope>NUCLEOTIDE SEQUENCE [LARGE SCALE GENOMIC DNA]</scope>
    <source>
        <strain evidence="5 6">DSM 6151</strain>
    </source>
</reference>
<evidence type="ECO:0000313" key="6">
    <source>
        <dbReference type="Proteomes" id="UP000430670"/>
    </source>
</evidence>
<keyword evidence="6" id="KW-1185">Reference proteome</keyword>
<keyword evidence="1" id="KW-0028">Amino-acid biosynthesis</keyword>
<dbReference type="InterPro" id="IPR030960">
    <property type="entry name" value="DHQS/DOIS_N"/>
</dbReference>
<feature type="domain" description="3-dehydroquinate synthase N-terminal" evidence="3">
    <location>
        <begin position="32"/>
        <end position="187"/>
    </location>
</feature>
<dbReference type="InterPro" id="IPR056179">
    <property type="entry name" value="DHQS_C"/>
</dbReference>
<dbReference type="GO" id="GO:0003856">
    <property type="term" value="F:3-dehydroquinate synthase activity"/>
    <property type="evidence" value="ECO:0007669"/>
    <property type="project" value="InterPro"/>
</dbReference>
<organism evidence="5 6">
    <name type="scientific">Heliobacterium mobile</name>
    <name type="common">Heliobacillus mobilis</name>
    <dbReference type="NCBI Taxonomy" id="28064"/>
    <lineage>
        <taxon>Bacteria</taxon>
        <taxon>Bacillati</taxon>
        <taxon>Bacillota</taxon>
        <taxon>Clostridia</taxon>
        <taxon>Eubacteriales</taxon>
        <taxon>Heliobacteriaceae</taxon>
        <taxon>Heliobacterium</taxon>
    </lineage>
</organism>
<dbReference type="RefSeq" id="WP_170292064.1">
    <property type="nucleotide sequence ID" value="NZ_WNKU01000024.1"/>
</dbReference>
<evidence type="ECO:0000313" key="5">
    <source>
        <dbReference type="EMBL" id="MTV50400.1"/>
    </source>
</evidence>
<evidence type="ECO:0000259" key="3">
    <source>
        <dbReference type="Pfam" id="PF01959"/>
    </source>
</evidence>